<accession>A0A1H9R6X4</accession>
<dbReference type="InterPro" id="IPR019665">
    <property type="entry name" value="OxRdtase/DH_put_Rossmann_dom"/>
</dbReference>
<evidence type="ECO:0000259" key="2">
    <source>
        <dbReference type="Pfam" id="PF10728"/>
    </source>
</evidence>
<dbReference type="RefSeq" id="WP_027203590.1">
    <property type="nucleotide sequence ID" value="NZ_FOGJ01000009.1"/>
</dbReference>
<dbReference type="Proteomes" id="UP000182584">
    <property type="component" value="Unassembled WGS sequence"/>
</dbReference>
<proteinExistence type="predicted"/>
<reference evidence="3 4" key="1">
    <citation type="submission" date="2016-10" db="EMBL/GenBank/DDBJ databases">
        <authorList>
            <person name="de Groot N.N."/>
        </authorList>
    </citation>
    <scope>NUCLEOTIDE SEQUENCE [LARGE SCALE GENOMIC DNA]</scope>
    <source>
        <strain evidence="3 4">AR40</strain>
    </source>
</reference>
<dbReference type="EMBL" id="FOGJ01000009">
    <property type="protein sequence ID" value="SER67789.1"/>
    <property type="molecule type" value="Genomic_DNA"/>
</dbReference>
<evidence type="ECO:0000313" key="4">
    <source>
        <dbReference type="Proteomes" id="UP000182584"/>
    </source>
</evidence>
<dbReference type="InterPro" id="IPR018931">
    <property type="entry name" value="DUF2520"/>
</dbReference>
<dbReference type="SUPFAM" id="SSF51735">
    <property type="entry name" value="NAD(P)-binding Rossmann-fold domains"/>
    <property type="match status" value="1"/>
</dbReference>
<name>A0A1H9R6X4_BUTFI</name>
<sequence>MKIGFIGAGKVGFNLGKYFSEHGVQVTGYYSRHQESAIEAAEFTNTKCYDTQDELIAESDAIFLTVPDGEISSVYEEISSFSISGKQIIHCSGAMTVGEAFPGIKSRGAAGFAIHPLFPFSSKYSAYKELTGVFFCLEKREGVGEWVDFLENIGLKTKLLDESMKAGYHLACSIASNLVCGLYEMSKRHLNEAGFSDAEAMAAIGPLARANLENILQKGPATALSGPVERGDSSTVKKHLSLLTDQIERNVYTNLSLVLTDLAKEKHPENQYTHICQLLEDMK</sequence>
<dbReference type="Pfam" id="PF10727">
    <property type="entry name" value="Rossmann-like"/>
    <property type="match status" value="1"/>
</dbReference>
<evidence type="ECO:0000259" key="1">
    <source>
        <dbReference type="Pfam" id="PF10727"/>
    </source>
</evidence>
<dbReference type="AlphaFoldDB" id="A0A1H9R6X4"/>
<dbReference type="Gene3D" id="3.40.50.720">
    <property type="entry name" value="NAD(P)-binding Rossmann-like Domain"/>
    <property type="match status" value="1"/>
</dbReference>
<dbReference type="SUPFAM" id="SSF48179">
    <property type="entry name" value="6-phosphogluconate dehydrogenase C-terminal domain-like"/>
    <property type="match status" value="1"/>
</dbReference>
<gene>
    <name evidence="3" type="ORF">SAMN04487884_10945</name>
</gene>
<dbReference type="PANTHER" id="PTHR40459">
    <property type="entry name" value="CONSERVED HYPOTHETICAL ALANINE AND LEUCINE RICH PROTEIN"/>
    <property type="match status" value="1"/>
</dbReference>
<dbReference type="Gene3D" id="1.10.1040.20">
    <property type="entry name" value="ProC-like, C-terminal domain"/>
    <property type="match status" value="1"/>
</dbReference>
<dbReference type="InterPro" id="IPR036291">
    <property type="entry name" value="NAD(P)-bd_dom_sf"/>
</dbReference>
<organism evidence="3 4">
    <name type="scientific">Butyrivibrio fibrisolvens</name>
    <dbReference type="NCBI Taxonomy" id="831"/>
    <lineage>
        <taxon>Bacteria</taxon>
        <taxon>Bacillati</taxon>
        <taxon>Bacillota</taxon>
        <taxon>Clostridia</taxon>
        <taxon>Lachnospirales</taxon>
        <taxon>Lachnospiraceae</taxon>
        <taxon>Butyrivibrio</taxon>
    </lineage>
</organism>
<dbReference type="Pfam" id="PF10728">
    <property type="entry name" value="DUF2520"/>
    <property type="match status" value="1"/>
</dbReference>
<dbReference type="OrthoDB" id="9810755at2"/>
<dbReference type="PANTHER" id="PTHR40459:SF1">
    <property type="entry name" value="CONSERVED HYPOTHETICAL ALANINE AND LEUCINE RICH PROTEIN"/>
    <property type="match status" value="1"/>
</dbReference>
<dbReference type="InterPro" id="IPR008927">
    <property type="entry name" value="6-PGluconate_DH-like_C_sf"/>
</dbReference>
<evidence type="ECO:0000313" key="3">
    <source>
        <dbReference type="EMBL" id="SER67789.1"/>
    </source>
</evidence>
<feature type="domain" description="DUF2520" evidence="2">
    <location>
        <begin position="143"/>
        <end position="256"/>
    </location>
</feature>
<feature type="domain" description="Putative oxidoreductase/dehydrogenase Rossmann-like" evidence="1">
    <location>
        <begin position="2"/>
        <end position="116"/>
    </location>
</feature>
<dbReference type="InterPro" id="IPR037108">
    <property type="entry name" value="TM1727-like_C_sf"/>
</dbReference>
<protein>
    <submittedName>
        <fullName evidence="3">Predicted oxidoreductase, contains short-chain dehydrogenase (SDR) and DUF2520 domains</fullName>
    </submittedName>
</protein>
<dbReference type="eggNOG" id="COG5495">
    <property type="taxonomic scope" value="Bacteria"/>
</dbReference>